<reference evidence="2 3" key="1">
    <citation type="submission" date="2019-08" db="EMBL/GenBank/DDBJ databases">
        <title>The genome of the soybean aphid Biotype 1, its phylome, world population structure and adaptation to the North American continent.</title>
        <authorList>
            <person name="Giordano R."/>
            <person name="Donthu R.K."/>
            <person name="Hernandez A.G."/>
            <person name="Wright C.L."/>
            <person name="Zimin A.V."/>
        </authorList>
    </citation>
    <scope>NUCLEOTIDE SEQUENCE [LARGE SCALE GENOMIC DNA]</scope>
    <source>
        <tissue evidence="2">Whole aphids</tissue>
    </source>
</reference>
<dbReference type="GO" id="GO:0003824">
    <property type="term" value="F:catalytic activity"/>
    <property type="evidence" value="ECO:0007669"/>
    <property type="project" value="InterPro"/>
</dbReference>
<name>A0A6G0TCM1_APHGL</name>
<dbReference type="OrthoDB" id="6776929at2759"/>
<dbReference type="Pfam" id="PF14529">
    <property type="entry name" value="Exo_endo_phos_2"/>
    <property type="match status" value="1"/>
</dbReference>
<protein>
    <recommendedName>
        <fullName evidence="1">Endonuclease/exonuclease/phosphatase domain-containing protein</fullName>
    </recommendedName>
</protein>
<dbReference type="InterPro" id="IPR036691">
    <property type="entry name" value="Endo/exonu/phosph_ase_sf"/>
</dbReference>
<dbReference type="EMBL" id="VYZN01000042">
    <property type="protein sequence ID" value="KAE9530686.1"/>
    <property type="molecule type" value="Genomic_DNA"/>
</dbReference>
<dbReference type="PANTHER" id="PTHR33273">
    <property type="entry name" value="DOMAIN-CONTAINING PROTEIN, PUTATIVE-RELATED"/>
    <property type="match status" value="1"/>
</dbReference>
<dbReference type="SUPFAM" id="SSF56219">
    <property type="entry name" value="DNase I-like"/>
    <property type="match status" value="1"/>
</dbReference>
<dbReference type="AlphaFoldDB" id="A0A6G0TCM1"/>
<proteinExistence type="predicted"/>
<evidence type="ECO:0000259" key="1">
    <source>
        <dbReference type="Pfam" id="PF14529"/>
    </source>
</evidence>
<keyword evidence="3" id="KW-1185">Reference proteome</keyword>
<accession>A0A6G0TCM1</accession>
<dbReference type="Gene3D" id="3.60.10.10">
    <property type="entry name" value="Endonuclease/exonuclease/phosphatase"/>
    <property type="match status" value="1"/>
</dbReference>
<feature type="domain" description="Endonuclease/exonuclease/phosphatase" evidence="1">
    <location>
        <begin position="90"/>
        <end position="189"/>
    </location>
</feature>
<sequence length="286" mass="32716">MVFKKKKEELELIIQDHNPQIIRLQESNFKENHIAPLKNYKGYSKNRLEAGRASGGTAIYVKAFITSQTINILSDLEVLAVQIETKEKLTICNIYLPNQKKFRKIDIEHIIQQLSTPLILLGDFNAHSPLWGSIKTDPRGKEIETLLENYNIALLNDSTPTHINIANGNFSCIDLTLCSASLAHRIEWKMESKKPKLDTFSEMVDDEVSKLSNSNQSNINEMVNTFTTILIQTAEKTIGSHINQTFKPKVPWWNDEIKEAIKNKKEALSIFKKKTKPKNTLFYSKN</sequence>
<organism evidence="2 3">
    <name type="scientific">Aphis glycines</name>
    <name type="common">Soybean aphid</name>
    <dbReference type="NCBI Taxonomy" id="307491"/>
    <lineage>
        <taxon>Eukaryota</taxon>
        <taxon>Metazoa</taxon>
        <taxon>Ecdysozoa</taxon>
        <taxon>Arthropoda</taxon>
        <taxon>Hexapoda</taxon>
        <taxon>Insecta</taxon>
        <taxon>Pterygota</taxon>
        <taxon>Neoptera</taxon>
        <taxon>Paraneoptera</taxon>
        <taxon>Hemiptera</taxon>
        <taxon>Sternorrhyncha</taxon>
        <taxon>Aphidomorpha</taxon>
        <taxon>Aphidoidea</taxon>
        <taxon>Aphididae</taxon>
        <taxon>Aphidini</taxon>
        <taxon>Aphis</taxon>
        <taxon>Aphis</taxon>
    </lineage>
</organism>
<evidence type="ECO:0000313" key="2">
    <source>
        <dbReference type="EMBL" id="KAE9530686.1"/>
    </source>
</evidence>
<gene>
    <name evidence="2" type="ORF">AGLY_011148</name>
</gene>
<dbReference type="InterPro" id="IPR005135">
    <property type="entry name" value="Endo/exonuclease/phosphatase"/>
</dbReference>
<dbReference type="PANTHER" id="PTHR33273:SF4">
    <property type="entry name" value="ENDONUCLEASE_EXONUCLEASE_PHOSPHATASE DOMAIN-CONTAINING PROTEIN"/>
    <property type="match status" value="1"/>
</dbReference>
<dbReference type="Proteomes" id="UP000475862">
    <property type="component" value="Unassembled WGS sequence"/>
</dbReference>
<evidence type="ECO:0000313" key="3">
    <source>
        <dbReference type="Proteomes" id="UP000475862"/>
    </source>
</evidence>
<comment type="caution">
    <text evidence="2">The sequence shown here is derived from an EMBL/GenBank/DDBJ whole genome shotgun (WGS) entry which is preliminary data.</text>
</comment>